<dbReference type="GO" id="GO:0016020">
    <property type="term" value="C:membrane"/>
    <property type="evidence" value="ECO:0007669"/>
    <property type="project" value="UniProtKB-SubCell"/>
</dbReference>
<dbReference type="PANTHER" id="PTHR23257">
    <property type="entry name" value="SERINE-THREONINE PROTEIN KINASE"/>
    <property type="match status" value="1"/>
</dbReference>
<dbReference type="GO" id="GO:0005524">
    <property type="term" value="F:ATP binding"/>
    <property type="evidence" value="ECO:0007669"/>
    <property type="project" value="UniProtKB-UniRule"/>
</dbReference>
<dbReference type="InterPro" id="IPR055164">
    <property type="entry name" value="EDR1/CTR1/ARMC3-like_pept-like"/>
</dbReference>
<dbReference type="FunFam" id="3.30.200.20:FF:000060">
    <property type="entry name" value="Serine/threonine-protein kinase isoform 1"/>
    <property type="match status" value="1"/>
</dbReference>
<dbReference type="GO" id="GO:0004674">
    <property type="term" value="F:protein serine/threonine kinase activity"/>
    <property type="evidence" value="ECO:0007669"/>
    <property type="project" value="UniProtKB-KW"/>
</dbReference>
<dbReference type="CDD" id="cd13999">
    <property type="entry name" value="STKc_MAP3K-like"/>
    <property type="match status" value="1"/>
</dbReference>
<name>A0AAD3HHL7_9CHLO</name>
<dbReference type="InterPro" id="IPR008271">
    <property type="entry name" value="Ser/Thr_kinase_AS"/>
</dbReference>
<dbReference type="PROSITE" id="PS00108">
    <property type="entry name" value="PROTEIN_KINASE_ST"/>
    <property type="match status" value="1"/>
</dbReference>
<feature type="compositionally biased region" description="Low complexity" evidence="13">
    <location>
        <begin position="843"/>
        <end position="852"/>
    </location>
</feature>
<dbReference type="InterPro" id="IPR001245">
    <property type="entry name" value="Ser-Thr/Tyr_kinase_cat_dom"/>
</dbReference>
<keyword evidence="9" id="KW-0472">Membrane</keyword>
<dbReference type="Gene3D" id="3.30.200.20">
    <property type="entry name" value="Phosphorylase Kinase, domain 1"/>
    <property type="match status" value="1"/>
</dbReference>
<feature type="region of interest" description="Disordered" evidence="13">
    <location>
        <begin position="896"/>
        <end position="1007"/>
    </location>
</feature>
<feature type="compositionally biased region" description="Pro residues" evidence="13">
    <location>
        <begin position="833"/>
        <end position="842"/>
    </location>
</feature>
<dbReference type="InterPro" id="IPR017441">
    <property type="entry name" value="Protein_kinase_ATP_BS"/>
</dbReference>
<dbReference type="Pfam" id="PF07714">
    <property type="entry name" value="PK_Tyr_Ser-Thr"/>
    <property type="match status" value="1"/>
</dbReference>
<dbReference type="EC" id="2.7.11.1" evidence="3"/>
<feature type="compositionally biased region" description="Low complexity" evidence="13">
    <location>
        <begin position="537"/>
        <end position="550"/>
    </location>
</feature>
<comment type="similarity">
    <text evidence="2">Belongs to the protein kinase superfamily. TKL Ser/Thr protein kinase family. RAF subfamily.</text>
</comment>
<feature type="binding site" evidence="12">
    <location>
        <position position="1053"/>
    </location>
    <ligand>
        <name>ATP</name>
        <dbReference type="ChEBI" id="CHEBI:30616"/>
    </ligand>
</feature>
<keyword evidence="16" id="KW-1185">Reference proteome</keyword>
<evidence type="ECO:0000256" key="6">
    <source>
        <dbReference type="ARBA" id="ARBA00022741"/>
    </source>
</evidence>
<evidence type="ECO:0000256" key="5">
    <source>
        <dbReference type="ARBA" id="ARBA00022679"/>
    </source>
</evidence>
<evidence type="ECO:0000256" key="2">
    <source>
        <dbReference type="ARBA" id="ARBA00010507"/>
    </source>
</evidence>
<feature type="compositionally biased region" description="Pro residues" evidence="13">
    <location>
        <begin position="997"/>
        <end position="1007"/>
    </location>
</feature>
<dbReference type="PANTHER" id="PTHR23257:SF978">
    <property type="entry name" value="PROTEIN KINASE FAMILY PROTEIN"/>
    <property type="match status" value="1"/>
</dbReference>
<dbReference type="PRINTS" id="PR00109">
    <property type="entry name" value="TYRKINASE"/>
</dbReference>
<feature type="region of interest" description="Disordered" evidence="13">
    <location>
        <begin position="778"/>
        <end position="806"/>
    </location>
</feature>
<keyword evidence="4" id="KW-0723">Serine/threonine-protein kinase</keyword>
<accession>A0AAD3HHL7</accession>
<evidence type="ECO:0000256" key="1">
    <source>
        <dbReference type="ARBA" id="ARBA00004370"/>
    </source>
</evidence>
<evidence type="ECO:0000256" key="4">
    <source>
        <dbReference type="ARBA" id="ARBA00022527"/>
    </source>
</evidence>
<reference evidence="15 16" key="1">
    <citation type="journal article" date="2021" name="Sci. Rep.">
        <title>Genome sequencing of the multicellular alga Astrephomene provides insights into convergent evolution of germ-soma differentiation.</title>
        <authorList>
            <person name="Yamashita S."/>
            <person name="Yamamoto K."/>
            <person name="Matsuzaki R."/>
            <person name="Suzuki S."/>
            <person name="Yamaguchi H."/>
            <person name="Hirooka S."/>
            <person name="Minakuchi Y."/>
            <person name="Miyagishima S."/>
            <person name="Kawachi M."/>
            <person name="Toyoda A."/>
            <person name="Nozaki H."/>
        </authorList>
    </citation>
    <scope>NUCLEOTIDE SEQUENCE [LARGE SCALE GENOMIC DNA]</scope>
    <source>
        <strain evidence="15 16">NIES-4017</strain>
    </source>
</reference>
<evidence type="ECO:0000256" key="12">
    <source>
        <dbReference type="PROSITE-ProRule" id="PRU10141"/>
    </source>
</evidence>
<evidence type="ECO:0000256" key="7">
    <source>
        <dbReference type="ARBA" id="ARBA00022777"/>
    </source>
</evidence>
<evidence type="ECO:0000313" key="16">
    <source>
        <dbReference type="Proteomes" id="UP001054857"/>
    </source>
</evidence>
<dbReference type="InterPro" id="IPR000719">
    <property type="entry name" value="Prot_kinase_dom"/>
</dbReference>
<evidence type="ECO:0000256" key="8">
    <source>
        <dbReference type="ARBA" id="ARBA00022840"/>
    </source>
</evidence>
<organism evidence="15 16">
    <name type="scientific">Astrephomene gubernaculifera</name>
    <dbReference type="NCBI Taxonomy" id="47775"/>
    <lineage>
        <taxon>Eukaryota</taxon>
        <taxon>Viridiplantae</taxon>
        <taxon>Chlorophyta</taxon>
        <taxon>core chlorophytes</taxon>
        <taxon>Chlorophyceae</taxon>
        <taxon>CS clade</taxon>
        <taxon>Chlamydomonadales</taxon>
        <taxon>Astrephomenaceae</taxon>
        <taxon>Astrephomene</taxon>
    </lineage>
</organism>
<dbReference type="PROSITE" id="PS50011">
    <property type="entry name" value="PROTEIN_KINASE_DOM"/>
    <property type="match status" value="1"/>
</dbReference>
<feature type="compositionally biased region" description="Polar residues" evidence="13">
    <location>
        <begin position="27"/>
        <end position="36"/>
    </location>
</feature>
<keyword evidence="7" id="KW-0418">Kinase</keyword>
<sequence>MSAQARELVRRAVTVLLCGRTAREEASLNSKPQPSASGAPLPAVPLSELSARMQNIPSPSHPPITPSTEEQEVDYALVQSVVEQAVRQVRATSSAASLGRPRSTGEVVSRKFWQEESLGYGEVITDGFYDIHGDYPEVCEGADEFPSLADLRKVRTSEGDVREVVVVDHEDDSGLLGVEETLSEAMGEASPQDTVARIQVLASVVCERFGGVFDSERTLEVLWRANSANERRRNRSVVLPLCGLETGAGRHRALLFKVLADALKLPCKLIRGATLCGSDSAADAVVQVEGVEYVVDLVIHPGRLMTMEQYAVRVQQRRTATDSLPRSTSMGNAEASAAAIPSAAAMPESTSSGSNHVVAGSSLSTGGVAGGGGAAGITGTITPTASATLPSGPLGAAIASPADLSALPAHNSPRALQFRPPPLAPPVPPPLGAFGNPPLVGNSPHVHAASRFMVGGGGHGSSSSGSGSGPAIAGSRIRFAIGAPTAETASQPAAAGKGALPLPAVGAPASASVRAPASSGGGGVAKMLSAPPVRDTSSVSGAAAGASSSGRQSHVGMLPNKAHSMNDLGVSQSHSQGAITPTGSGAGDLIRFDSGSLAENLALSGLEPAGSVPRPPVTPATAPPAAPAPPSSHPPHSHSQHPHALQGSSTNNNHTRQESFDQNGWVKFGGSFGRVAEDIQSAVHAGVHAAGPGPSPLGLPNALGSGCVTGGFAAHPPPQHAPVLDTVGSRDARAAPPGFQQSAFANVQLPCAGAAAAGGVGAASSSSNVSWSVVVSGAGGGRTSAPGGNLPQQPQPPQQPHVAAPHAAVGVPQSAFWTPARASLQGLAAAFPEMPPQQPQPLGPGLSPLVQQAPGAGPLVGMPATVVPPAPGYSTQAQPQLQPPIRPHANVVAGVMPVPTGNGRVAPGMHHQPAQLPKPVEGGNGSKAPSPPPGAAPAGGDGDLFRDLSPFVSQQTRSSATSSGGPQQQQQQPEEAALAAVAAPGREPAGRVSVTLPPEPQPQQPMPVPQVVEPAAQYQDISPTDLTLIRRIGGGSYGTVYRGTWRGTEVAVKLLGEQNVDEGRIREFQAEVTIMNRLRHPNIVLFMGAVTTGEQLAIVTEFVPRGSLFRLLHDPNATLDARRRLNMARDIAKGMEYLHSLRPPVVHRDLKSPNLLVDRQWTVKVCDFGLSRTLSNTYLTAGTQAGTAEWMAPEVLRSEVCDEKCDVFSFGVIMYELVTGRKPWEGLNVGQVVAEVAFKHRRLTLPAGVEPTVRSLIESCWANDPRERPSFTQILAIMAAWTELRLVLNTDL</sequence>
<proteinExistence type="inferred from homology"/>
<feature type="compositionally biased region" description="Polar residues" evidence="13">
    <location>
        <begin position="569"/>
        <end position="583"/>
    </location>
</feature>
<dbReference type="GO" id="GO:0005737">
    <property type="term" value="C:cytoplasm"/>
    <property type="evidence" value="ECO:0007669"/>
    <property type="project" value="TreeGrafter"/>
</dbReference>
<comment type="subcellular location">
    <subcellularLocation>
        <location evidence="1">Membrane</location>
    </subcellularLocation>
</comment>
<feature type="compositionally biased region" description="Low complexity" evidence="13">
    <location>
        <begin position="783"/>
        <end position="792"/>
    </location>
</feature>
<feature type="region of interest" description="Disordered" evidence="13">
    <location>
        <begin position="23"/>
        <end position="43"/>
    </location>
</feature>
<dbReference type="FunFam" id="1.10.510.10:FF:000476">
    <property type="entry name" value="PAS domain-containing protein tyrosine kinase family protein"/>
    <property type="match status" value="1"/>
</dbReference>
<dbReference type="PROSITE" id="PS00107">
    <property type="entry name" value="PROTEIN_KINASE_ATP"/>
    <property type="match status" value="1"/>
</dbReference>
<dbReference type="Pfam" id="PF14381">
    <property type="entry name" value="EDR1_CTR1_ARMC3_pept"/>
    <property type="match status" value="1"/>
</dbReference>
<evidence type="ECO:0000259" key="14">
    <source>
        <dbReference type="PROSITE" id="PS50011"/>
    </source>
</evidence>
<dbReference type="SMART" id="SM00220">
    <property type="entry name" value="S_TKc"/>
    <property type="match status" value="1"/>
</dbReference>
<evidence type="ECO:0000256" key="10">
    <source>
        <dbReference type="ARBA" id="ARBA00047899"/>
    </source>
</evidence>
<keyword evidence="6 12" id="KW-0547">Nucleotide-binding</keyword>
<feature type="region of interest" description="Disordered" evidence="13">
    <location>
        <begin position="512"/>
        <end position="584"/>
    </location>
</feature>
<dbReference type="SUPFAM" id="SSF56112">
    <property type="entry name" value="Protein kinase-like (PK-like)"/>
    <property type="match status" value="1"/>
</dbReference>
<evidence type="ECO:0000256" key="3">
    <source>
        <dbReference type="ARBA" id="ARBA00012513"/>
    </source>
</evidence>
<evidence type="ECO:0000313" key="15">
    <source>
        <dbReference type="EMBL" id="GFR40685.1"/>
    </source>
</evidence>
<comment type="catalytic activity">
    <reaction evidence="11">
        <text>L-seryl-[protein] + ATP = O-phospho-L-seryl-[protein] + ADP + H(+)</text>
        <dbReference type="Rhea" id="RHEA:17989"/>
        <dbReference type="Rhea" id="RHEA-COMP:9863"/>
        <dbReference type="Rhea" id="RHEA-COMP:11604"/>
        <dbReference type="ChEBI" id="CHEBI:15378"/>
        <dbReference type="ChEBI" id="CHEBI:29999"/>
        <dbReference type="ChEBI" id="CHEBI:30616"/>
        <dbReference type="ChEBI" id="CHEBI:83421"/>
        <dbReference type="ChEBI" id="CHEBI:456216"/>
        <dbReference type="EC" id="2.7.11.1"/>
    </reaction>
</comment>
<evidence type="ECO:0000256" key="11">
    <source>
        <dbReference type="ARBA" id="ARBA00048679"/>
    </source>
</evidence>
<feature type="compositionally biased region" description="Pro residues" evidence="13">
    <location>
        <begin position="613"/>
        <end position="633"/>
    </location>
</feature>
<gene>
    <name evidence="15" type="ORF">Agub_g1276</name>
</gene>
<dbReference type="EMBL" id="BMAR01000001">
    <property type="protein sequence ID" value="GFR40685.1"/>
    <property type="molecule type" value="Genomic_DNA"/>
</dbReference>
<feature type="domain" description="Protein kinase" evidence="14">
    <location>
        <begin position="1026"/>
        <end position="1282"/>
    </location>
</feature>
<dbReference type="InterPro" id="IPR050167">
    <property type="entry name" value="Ser_Thr_protein_kinase"/>
</dbReference>
<feature type="region of interest" description="Disordered" evidence="13">
    <location>
        <begin position="606"/>
        <end position="657"/>
    </location>
</feature>
<dbReference type="Gene3D" id="1.10.510.10">
    <property type="entry name" value="Transferase(Phosphotransferase) domain 1"/>
    <property type="match status" value="1"/>
</dbReference>
<dbReference type="Proteomes" id="UP001054857">
    <property type="component" value="Unassembled WGS sequence"/>
</dbReference>
<evidence type="ECO:0000256" key="13">
    <source>
        <dbReference type="SAM" id="MobiDB-lite"/>
    </source>
</evidence>
<dbReference type="GO" id="GO:0007165">
    <property type="term" value="P:signal transduction"/>
    <property type="evidence" value="ECO:0007669"/>
    <property type="project" value="TreeGrafter"/>
</dbReference>
<evidence type="ECO:0000256" key="9">
    <source>
        <dbReference type="ARBA" id="ARBA00023136"/>
    </source>
</evidence>
<comment type="caution">
    <text evidence="15">The sequence shown here is derived from an EMBL/GenBank/DDBJ whole genome shotgun (WGS) entry which is preliminary data.</text>
</comment>
<feature type="compositionally biased region" description="Low complexity" evidence="13">
    <location>
        <begin position="958"/>
        <end position="987"/>
    </location>
</feature>
<keyword evidence="5" id="KW-0808">Transferase</keyword>
<feature type="region of interest" description="Disordered" evidence="13">
    <location>
        <begin position="832"/>
        <end position="863"/>
    </location>
</feature>
<keyword evidence="8 12" id="KW-0067">ATP-binding</keyword>
<comment type="catalytic activity">
    <reaction evidence="10">
        <text>L-threonyl-[protein] + ATP = O-phospho-L-threonyl-[protein] + ADP + H(+)</text>
        <dbReference type="Rhea" id="RHEA:46608"/>
        <dbReference type="Rhea" id="RHEA-COMP:11060"/>
        <dbReference type="Rhea" id="RHEA-COMP:11605"/>
        <dbReference type="ChEBI" id="CHEBI:15378"/>
        <dbReference type="ChEBI" id="CHEBI:30013"/>
        <dbReference type="ChEBI" id="CHEBI:30616"/>
        <dbReference type="ChEBI" id="CHEBI:61977"/>
        <dbReference type="ChEBI" id="CHEBI:456216"/>
        <dbReference type="EC" id="2.7.11.1"/>
    </reaction>
</comment>
<dbReference type="InterPro" id="IPR011009">
    <property type="entry name" value="Kinase-like_dom_sf"/>
</dbReference>
<protein>
    <recommendedName>
        <fullName evidence="3">non-specific serine/threonine protein kinase</fullName>
        <ecNumber evidence="3">2.7.11.1</ecNumber>
    </recommendedName>
</protein>